<dbReference type="Pfam" id="PF11175">
    <property type="entry name" value="DUF2961"/>
    <property type="match status" value="1"/>
</dbReference>
<dbReference type="InterPro" id="IPR021345">
    <property type="entry name" value="DUF2961"/>
</dbReference>
<keyword evidence="3" id="KW-1185">Reference proteome</keyword>
<dbReference type="Gene3D" id="2.60.120.1390">
    <property type="match status" value="1"/>
</dbReference>
<evidence type="ECO:0000313" key="2">
    <source>
        <dbReference type="EMBL" id="TRY16712.1"/>
    </source>
</evidence>
<dbReference type="EMBL" id="VKKG01000007">
    <property type="protein sequence ID" value="TRY16712.1"/>
    <property type="molecule type" value="Genomic_DNA"/>
</dbReference>
<accession>A0A553JW93</accession>
<sequence length="359" mass="40875">MTSYGDHGSSLRDLPRLRSSRRRRVSSYDRSGGNEDRLTVRPGETVELANIAGAGDINHIWMTVAPMAPPDPNTPDKAFMRKLVLRVYWDGNEHPSVLVPLGDFFGVGHAKTTNFASLPLQMSPQDGKSLNSFFHMPFADGARFELVNECTDLTVWFYYYIDYEAFDELEDGIGRFHASWHREDPTDGIEQGELTNAQYLFEGDNTTGDGNYTILETKGRGHYVGCTFNVTNLRHTEDWNWYGEGDDMIFIDGEEWPPDIHGTGTEDYFNTAWCPAEPYQSMYHGITMPGGDNWSGQISMYRFHVEDPITFSESIRVTIEHGHNNQRSDDISSVAYWYLDRVDETLTLPPVEERLPRLG</sequence>
<reference evidence="2 3" key="1">
    <citation type="submission" date="2019-07" db="EMBL/GenBank/DDBJ databases">
        <authorList>
            <person name="Zhou L.-Y."/>
        </authorList>
    </citation>
    <scope>NUCLEOTIDE SEQUENCE [LARGE SCALE GENOMIC DNA]</scope>
    <source>
        <strain evidence="2 3">YIM 101269</strain>
    </source>
</reference>
<proteinExistence type="predicted"/>
<evidence type="ECO:0000313" key="3">
    <source>
        <dbReference type="Proteomes" id="UP000317638"/>
    </source>
</evidence>
<dbReference type="AlphaFoldDB" id="A0A553JW93"/>
<evidence type="ECO:0000256" key="1">
    <source>
        <dbReference type="SAM" id="MobiDB-lite"/>
    </source>
</evidence>
<dbReference type="OrthoDB" id="2518538at2"/>
<dbReference type="Proteomes" id="UP000317638">
    <property type="component" value="Unassembled WGS sequence"/>
</dbReference>
<gene>
    <name evidence="2" type="ORF">FOJ82_15085</name>
</gene>
<organism evidence="2 3">
    <name type="scientific">Tessaracoccus rhinocerotis</name>
    <dbReference type="NCBI Taxonomy" id="1689449"/>
    <lineage>
        <taxon>Bacteria</taxon>
        <taxon>Bacillati</taxon>
        <taxon>Actinomycetota</taxon>
        <taxon>Actinomycetes</taxon>
        <taxon>Propionibacteriales</taxon>
        <taxon>Propionibacteriaceae</taxon>
        <taxon>Tessaracoccus</taxon>
    </lineage>
</organism>
<name>A0A553JW93_9ACTN</name>
<feature type="region of interest" description="Disordered" evidence="1">
    <location>
        <begin position="1"/>
        <end position="39"/>
    </location>
</feature>
<dbReference type="RefSeq" id="WP_143939326.1">
    <property type="nucleotide sequence ID" value="NZ_VKKG01000007.1"/>
</dbReference>
<comment type="caution">
    <text evidence="2">The sequence shown here is derived from an EMBL/GenBank/DDBJ whole genome shotgun (WGS) entry which is preliminary data.</text>
</comment>
<protein>
    <submittedName>
        <fullName evidence="2">DUF2961 domain-containing protein</fullName>
    </submittedName>
</protein>